<reference evidence="1" key="1">
    <citation type="submission" date="2017-12" db="EMBL/GenBank/DDBJ databases">
        <title>Insights into the successfully spreading KPC-encoding IncII plasmids.</title>
        <authorList>
            <person name="Brandt C."/>
            <person name="Pletz M.W."/>
            <person name="Makarewicz O."/>
        </authorList>
    </citation>
    <scope>NUCLEOTIDE SEQUENCE</scope>
    <source>
        <strain evidence="1">St015256/1</strain>
        <plasmid evidence="1">pUJ-83KPC</plasmid>
    </source>
</reference>
<dbReference type="AlphaFoldDB" id="A0A2P1BP63"/>
<protein>
    <submittedName>
        <fullName evidence="1">Uncharacterized protein</fullName>
    </submittedName>
</protein>
<accession>A0A2P1BP63</accession>
<evidence type="ECO:0000313" key="1">
    <source>
        <dbReference type="EMBL" id="AVI43550.1"/>
    </source>
</evidence>
<keyword evidence="1" id="KW-0614">Plasmid</keyword>
<dbReference type="EMBL" id="MG700549">
    <property type="protein sequence ID" value="AVI43550.1"/>
    <property type="molecule type" value="Genomic_DNA"/>
</dbReference>
<organism evidence="1">
    <name type="scientific">Klebsiella pneumoniae</name>
    <dbReference type="NCBI Taxonomy" id="573"/>
    <lineage>
        <taxon>Bacteria</taxon>
        <taxon>Pseudomonadati</taxon>
        <taxon>Pseudomonadota</taxon>
        <taxon>Gammaproteobacteria</taxon>
        <taxon>Enterobacterales</taxon>
        <taxon>Enterobacteriaceae</taxon>
        <taxon>Klebsiella/Raoultella group</taxon>
        <taxon>Klebsiella</taxon>
        <taxon>Klebsiella pneumoniae complex</taxon>
    </lineage>
</organism>
<proteinExistence type="predicted"/>
<name>A0A2P1BP63_KLEPN</name>
<geneLocation type="plasmid" evidence="1">
    <name>pUJ-83KPC</name>
</geneLocation>
<sequence length="81" mass="8983">MALLKEMAGNICQCSPPGTGWGICARIINTTKQNIFWTFIPIVPKCPGEKHFLCICCLLQMNPMMSSFTGQNHLIVRGRGN</sequence>